<protein>
    <submittedName>
        <fullName evidence="3">Uncharacterized protein LOC18599172</fullName>
    </submittedName>
</protein>
<accession>A0AB32WF34</accession>
<name>A0AB32WF34_THECC</name>
<evidence type="ECO:0000313" key="2">
    <source>
        <dbReference type="Proteomes" id="UP000694886"/>
    </source>
</evidence>
<evidence type="ECO:0000313" key="3">
    <source>
        <dbReference type="RefSeq" id="XP_017976485.1"/>
    </source>
</evidence>
<reference evidence="2" key="1">
    <citation type="journal article" date="1997" name="Nucleic Acids Res.">
        <title>tRNAscan-SE: a program for improved detection of transfer RNA genes in genomic sequence.</title>
        <authorList>
            <person name="Lowe T.M."/>
            <person name="Eddy S.R."/>
        </authorList>
    </citation>
    <scope>NUCLEOTIDE SEQUENCE [LARGE SCALE GENOMIC DNA]</scope>
    <source>
        <strain evidence="2">r\B97-61/B2</strain>
    </source>
</reference>
<sequence>MCFFLECQLFYHAICFRDAYCWPTNDILYSNQPPRNRICLRSDRISQKAPTLVLSREHRYPKTTGSVLPGEHTRMVLPKEHHVGCSSGSIDPWSQIGASQARPGEGGRI</sequence>
<dbReference type="KEGG" id="tcc:18599172"/>
<reference evidence="3" key="2">
    <citation type="submission" date="2025-08" db="UniProtKB">
        <authorList>
            <consortium name="RefSeq"/>
        </authorList>
    </citation>
    <scope>IDENTIFICATION</scope>
</reference>
<dbReference type="Proteomes" id="UP000694886">
    <property type="component" value="Chromosome 5"/>
</dbReference>
<dbReference type="RefSeq" id="XP_017976485.1">
    <property type="nucleotide sequence ID" value="XM_018120996.1"/>
</dbReference>
<feature type="region of interest" description="Disordered" evidence="1">
    <location>
        <begin position="82"/>
        <end position="109"/>
    </location>
</feature>
<organism evidence="2 3">
    <name type="scientific">Theobroma cacao</name>
    <name type="common">Cacao</name>
    <name type="synonym">Cocoa</name>
    <dbReference type="NCBI Taxonomy" id="3641"/>
    <lineage>
        <taxon>Eukaryota</taxon>
        <taxon>Viridiplantae</taxon>
        <taxon>Streptophyta</taxon>
        <taxon>Embryophyta</taxon>
        <taxon>Tracheophyta</taxon>
        <taxon>Spermatophyta</taxon>
        <taxon>Magnoliopsida</taxon>
        <taxon>eudicotyledons</taxon>
        <taxon>Gunneridae</taxon>
        <taxon>Pentapetalae</taxon>
        <taxon>rosids</taxon>
        <taxon>malvids</taxon>
        <taxon>Malvales</taxon>
        <taxon>Malvaceae</taxon>
        <taxon>Byttnerioideae</taxon>
        <taxon>Theobroma</taxon>
    </lineage>
</organism>
<dbReference type="AlphaFoldDB" id="A0AB32WF34"/>
<evidence type="ECO:0000256" key="1">
    <source>
        <dbReference type="SAM" id="MobiDB-lite"/>
    </source>
</evidence>
<dbReference type="Gramene" id="Tc05v2_t014980.1">
    <property type="protein sequence ID" value="Tc05v2_p014980.1"/>
    <property type="gene ID" value="Tc05v2_g014980"/>
</dbReference>
<dbReference type="GeneID" id="18599172"/>
<proteinExistence type="predicted"/>
<gene>
    <name evidence="3" type="primary">LOC18599172</name>
</gene>